<dbReference type="Gene3D" id="3.30.9.10">
    <property type="entry name" value="D-Amino Acid Oxidase, subunit A, domain 2"/>
    <property type="match status" value="1"/>
</dbReference>
<keyword evidence="1" id="KW-0560">Oxidoreductase</keyword>
<dbReference type="InterPro" id="IPR006076">
    <property type="entry name" value="FAD-dep_OxRdtase"/>
</dbReference>
<comment type="caution">
    <text evidence="3">The sequence shown here is derived from an EMBL/GenBank/DDBJ whole genome shotgun (WGS) entry which is preliminary data.</text>
</comment>
<reference evidence="3 4" key="1">
    <citation type="journal article" date="2013" name="Int. J. Syst. Evol. Microbiol.">
        <title>Roseomonas aerophila sp. nov., isolated from air.</title>
        <authorList>
            <person name="Kim S.J."/>
            <person name="Weon H.Y."/>
            <person name="Ahn J.H."/>
            <person name="Hong S.B."/>
            <person name="Seok S.J."/>
            <person name="Whang K.S."/>
            <person name="Kwon S.W."/>
        </authorList>
    </citation>
    <scope>NUCLEOTIDE SEQUENCE [LARGE SCALE GENOMIC DNA]</scope>
    <source>
        <strain evidence="3 4">NBRC 108923</strain>
    </source>
</reference>
<dbReference type="Proteomes" id="UP000626026">
    <property type="component" value="Unassembled WGS sequence"/>
</dbReference>
<gene>
    <name evidence="3" type="ORF">IBL26_14480</name>
</gene>
<dbReference type="Pfam" id="PF01266">
    <property type="entry name" value="DAO"/>
    <property type="match status" value="1"/>
</dbReference>
<dbReference type="PANTHER" id="PTHR13847:SF281">
    <property type="entry name" value="FAD DEPENDENT OXIDOREDUCTASE DOMAIN-CONTAINING PROTEIN"/>
    <property type="match status" value="1"/>
</dbReference>
<keyword evidence="4" id="KW-1185">Reference proteome</keyword>
<name>A0ABR7RN98_9PROT</name>
<evidence type="ECO:0000313" key="4">
    <source>
        <dbReference type="Proteomes" id="UP000626026"/>
    </source>
</evidence>
<dbReference type="RefSeq" id="WP_187785213.1">
    <property type="nucleotide sequence ID" value="NZ_JACTVA010000025.1"/>
</dbReference>
<organism evidence="3 4">
    <name type="scientific">Teichococcus aerophilus</name>
    <dbReference type="NCBI Taxonomy" id="1224513"/>
    <lineage>
        <taxon>Bacteria</taxon>
        <taxon>Pseudomonadati</taxon>
        <taxon>Pseudomonadota</taxon>
        <taxon>Alphaproteobacteria</taxon>
        <taxon>Acetobacterales</taxon>
        <taxon>Roseomonadaceae</taxon>
        <taxon>Roseomonas</taxon>
    </lineage>
</organism>
<proteinExistence type="predicted"/>
<protein>
    <submittedName>
        <fullName evidence="3">FAD-binding oxidoreductase</fullName>
    </submittedName>
</protein>
<accession>A0ABR7RN98</accession>
<evidence type="ECO:0000259" key="2">
    <source>
        <dbReference type="Pfam" id="PF01266"/>
    </source>
</evidence>
<sequence length="428" mass="45754">MTARPLPKSLYADTARPAVPAPPLQGDRTVSVAVVGGGFTGLSTALHLAQAGTDVALLEAHEPGWGASGRNGGQVNPGLKHDPDAILRDFGPEMGGRMIRLSGGAPQAVFDLVREHQIQCEAHQGGTIRAAYHQAGFAEISAGASQQIRQGAPVELLDAAAMRGMTGSGRYVGGLIDRRGGNVNPLGYARGLADAAQRAGAAIHGGSPVTRVVREDGRWAVSTPTGTLRAEQLVLCTNGYTDNLWPGLRRSVVPVFSAIAATEPLPEALARSIMPTRSVLYEIASITVYYRLDAWNRLLMGGRSALHDTSDPREYSYRRLIRYSETLWPQLKGVRWGHFWNGQLAITPDHYPHLHEPAPGVIAALGYNGRGVAMATAMGGQIARRILTPGAEVDMPVTDLKPIPFHALWRSAVAARVTYGRIRDMLGV</sequence>
<dbReference type="InterPro" id="IPR036188">
    <property type="entry name" value="FAD/NAD-bd_sf"/>
</dbReference>
<evidence type="ECO:0000313" key="3">
    <source>
        <dbReference type="EMBL" id="MBC9208049.1"/>
    </source>
</evidence>
<dbReference type="PANTHER" id="PTHR13847">
    <property type="entry name" value="SARCOSINE DEHYDROGENASE-RELATED"/>
    <property type="match status" value="1"/>
</dbReference>
<dbReference type="Gene3D" id="3.50.50.60">
    <property type="entry name" value="FAD/NAD(P)-binding domain"/>
    <property type="match status" value="1"/>
</dbReference>
<dbReference type="SUPFAM" id="SSF51905">
    <property type="entry name" value="FAD/NAD(P)-binding domain"/>
    <property type="match status" value="1"/>
</dbReference>
<feature type="domain" description="FAD dependent oxidoreductase" evidence="2">
    <location>
        <begin position="32"/>
        <end position="384"/>
    </location>
</feature>
<dbReference type="EMBL" id="JACTVA010000025">
    <property type="protein sequence ID" value="MBC9208049.1"/>
    <property type="molecule type" value="Genomic_DNA"/>
</dbReference>
<evidence type="ECO:0000256" key="1">
    <source>
        <dbReference type="ARBA" id="ARBA00023002"/>
    </source>
</evidence>